<evidence type="ECO:0000256" key="1">
    <source>
        <dbReference type="ARBA" id="ARBA00004162"/>
    </source>
</evidence>
<dbReference type="PANTHER" id="PTHR40765">
    <property type="entry name" value="ESX-2 SECRETION SYSTEM ATPASE ECCB2"/>
    <property type="match status" value="1"/>
</dbReference>
<accession>A0A0J8U7D0</accession>
<comment type="subcellular location">
    <subcellularLocation>
        <location evidence="1">Cell membrane</location>
        <topology evidence="1">Single-pass membrane protein</topology>
    </subcellularLocation>
</comment>
<evidence type="ECO:0000256" key="5">
    <source>
        <dbReference type="ARBA" id="ARBA00022741"/>
    </source>
</evidence>
<keyword evidence="9 10" id="KW-0472">Membrane</keyword>
<feature type="transmembrane region" description="Helical" evidence="10">
    <location>
        <begin position="41"/>
        <end position="64"/>
    </location>
</feature>
<dbReference type="GO" id="GO:0016787">
    <property type="term" value="F:hydrolase activity"/>
    <property type="evidence" value="ECO:0007669"/>
    <property type="project" value="UniProtKB-KW"/>
</dbReference>
<evidence type="ECO:0000313" key="11">
    <source>
        <dbReference type="EMBL" id="KMV17301.1"/>
    </source>
</evidence>
<evidence type="ECO:0000256" key="2">
    <source>
        <dbReference type="ARBA" id="ARBA00008149"/>
    </source>
</evidence>
<keyword evidence="6" id="KW-0378">Hydrolase</keyword>
<proteinExistence type="inferred from homology"/>
<dbReference type="OrthoDB" id="3847604at2"/>
<evidence type="ECO:0000256" key="8">
    <source>
        <dbReference type="ARBA" id="ARBA00022989"/>
    </source>
</evidence>
<evidence type="ECO:0000256" key="4">
    <source>
        <dbReference type="ARBA" id="ARBA00022692"/>
    </source>
</evidence>
<evidence type="ECO:0000256" key="6">
    <source>
        <dbReference type="ARBA" id="ARBA00022801"/>
    </source>
</evidence>
<comment type="similarity">
    <text evidence="2">Belongs to the EccB family.</text>
</comment>
<keyword evidence="8 10" id="KW-1133">Transmembrane helix</keyword>
<evidence type="ECO:0000256" key="9">
    <source>
        <dbReference type="ARBA" id="ARBA00023136"/>
    </source>
</evidence>
<dbReference type="GO" id="GO:0005524">
    <property type="term" value="F:ATP binding"/>
    <property type="evidence" value="ECO:0007669"/>
    <property type="project" value="UniProtKB-KW"/>
</dbReference>
<keyword evidence="4 10" id="KW-0812">Transmembrane</keyword>
<comment type="caution">
    <text evidence="11">The sequence shown here is derived from an EMBL/GenBank/DDBJ whole genome shotgun (WGS) entry which is preliminary data.</text>
</comment>
<evidence type="ECO:0000256" key="3">
    <source>
        <dbReference type="ARBA" id="ARBA00022475"/>
    </source>
</evidence>
<dbReference type="InterPro" id="IPR042485">
    <property type="entry name" value="T7SS_EccB_R3"/>
</dbReference>
<evidence type="ECO:0000256" key="7">
    <source>
        <dbReference type="ARBA" id="ARBA00022840"/>
    </source>
</evidence>
<dbReference type="GO" id="GO:0005886">
    <property type="term" value="C:plasma membrane"/>
    <property type="evidence" value="ECO:0007669"/>
    <property type="project" value="UniProtKB-SubCell"/>
</dbReference>
<dbReference type="NCBIfam" id="TIGR03919">
    <property type="entry name" value="T7SS_EccB"/>
    <property type="match status" value="1"/>
</dbReference>
<dbReference type="EMBL" id="LFOD01000014">
    <property type="protein sequence ID" value="KMV17301.1"/>
    <property type="molecule type" value="Genomic_DNA"/>
</dbReference>
<dbReference type="InterPro" id="IPR007795">
    <property type="entry name" value="T7SS_EccB"/>
</dbReference>
<dbReference type="Gene3D" id="3.30.2390.20">
    <property type="entry name" value="Type VII secretion system EccB, repeat 1 domain"/>
    <property type="match status" value="1"/>
</dbReference>
<dbReference type="GO" id="GO:0005576">
    <property type="term" value="C:extracellular region"/>
    <property type="evidence" value="ECO:0007669"/>
    <property type="project" value="TreeGrafter"/>
</dbReference>
<dbReference type="AlphaFoldDB" id="A0A0J8U7D0"/>
<evidence type="ECO:0000256" key="10">
    <source>
        <dbReference type="SAM" id="Phobius"/>
    </source>
</evidence>
<evidence type="ECO:0000313" key="12">
    <source>
        <dbReference type="Proteomes" id="UP000037594"/>
    </source>
</evidence>
<dbReference type="Pfam" id="PF05108">
    <property type="entry name" value="T7SS_ESX1_EccB"/>
    <property type="match status" value="1"/>
</dbReference>
<dbReference type="InterPro" id="IPR044857">
    <property type="entry name" value="T7SS_EccB_R1"/>
</dbReference>
<keyword evidence="5" id="KW-0547">Nucleotide-binding</keyword>
<organism evidence="11 12">
    <name type="scientific">Mycolicibacterium conceptionense</name>
    <dbReference type="NCBI Taxonomy" id="451644"/>
    <lineage>
        <taxon>Bacteria</taxon>
        <taxon>Bacillati</taxon>
        <taxon>Actinomycetota</taxon>
        <taxon>Actinomycetes</taxon>
        <taxon>Mycobacteriales</taxon>
        <taxon>Mycobacteriaceae</taxon>
        <taxon>Mycolicibacterium</taxon>
    </lineage>
</organism>
<sequence>MARRPATRLQLSGHRFLLRRMAHALVRGDARMLDDPLRAQAVAYGAGCVLTAIAVAVCAVLALVRPGSAPGDAPILMARDTGALYVRIDDTVHPVANLVSARLIVGSPANPVVVDDAVIAKFRRGPLVGIPGAPMQIGRPLDLDESGWEICDVAEPAETVLVAGRTDRQASPLRGGQGLLVSARAVGAATYLLIDGWRARVDLRDIAVVRALRLEGVPVQPISQALLDVVPEAPALKAPLIAGMGARGPAALGGIAVGTVVRVVRAGPAEFYVVLSDGLQRIGRVAADVIRFSVTQSDDEPPVVPADVVADVPVADSLAVARFPDQVLPGGRATVCTRWDPRQPGPDTNTTVVLSDSLPTAGILLAQADGAGPNIDRVHISAGRSVLLQAGSLVRGTTVGGPLYLLNDLGVLFGIRDLQTAERVGLGTGVVPAPWPMLAGLPRGPELDPDAASVVRDVVPGVVAAPA</sequence>
<protein>
    <submittedName>
        <fullName evidence="11">Type VII secretion protein</fullName>
    </submittedName>
</protein>
<dbReference type="RefSeq" id="WP_043367494.1">
    <property type="nucleotide sequence ID" value="NZ_AGSZ01000001.1"/>
</dbReference>
<dbReference type="Gene3D" id="2.40.50.910">
    <property type="entry name" value="Type VII secretion system EccB, repeat 3 domain"/>
    <property type="match status" value="1"/>
</dbReference>
<dbReference type="PATRIC" id="fig|451644.5.peg.3471"/>
<reference evidence="11 12" key="1">
    <citation type="submission" date="2015-06" db="EMBL/GenBank/DDBJ databases">
        <title>Genome sequence of Mycobacterium conceptionense strain MLE.</title>
        <authorList>
            <person name="Greninger A.L."/>
            <person name="Cunningham G."/>
            <person name="Chiu C.Y."/>
            <person name="Miller S."/>
        </authorList>
    </citation>
    <scope>NUCLEOTIDE SEQUENCE [LARGE SCALE GENOMIC DNA]</scope>
    <source>
        <strain evidence="11 12">MLE</strain>
    </source>
</reference>
<dbReference type="Proteomes" id="UP000037594">
    <property type="component" value="Unassembled WGS sequence"/>
</dbReference>
<keyword evidence="7" id="KW-0067">ATP-binding</keyword>
<name>A0A0J8U7D0_9MYCO</name>
<keyword evidence="3" id="KW-1003">Cell membrane</keyword>
<dbReference type="PANTHER" id="PTHR40765:SF2">
    <property type="entry name" value="ESX-2 SECRETION SYSTEM ATPASE ECCB2"/>
    <property type="match status" value="1"/>
</dbReference>
<gene>
    <name evidence="11" type="ORF">ACT17_16790</name>
</gene>